<dbReference type="SUPFAM" id="SSF158414">
    <property type="entry name" value="HP0062-like"/>
    <property type="match status" value="1"/>
</dbReference>
<reference evidence="1" key="1">
    <citation type="journal article" date="2020" name="mSystems">
        <title>Genome- and Community-Level Interaction Insights into Carbon Utilization and Element Cycling Functions of Hydrothermarchaeota in Hydrothermal Sediment.</title>
        <authorList>
            <person name="Zhou Z."/>
            <person name="Liu Y."/>
            <person name="Xu W."/>
            <person name="Pan J."/>
            <person name="Luo Z.H."/>
            <person name="Li M."/>
        </authorList>
    </citation>
    <scope>NUCLEOTIDE SEQUENCE [LARGE SCALE GENOMIC DNA]</scope>
    <source>
        <strain evidence="1">SpSt-754</strain>
    </source>
</reference>
<dbReference type="EMBL" id="DTGD01000122">
    <property type="protein sequence ID" value="HGB35909.1"/>
    <property type="molecule type" value="Genomic_DNA"/>
</dbReference>
<sequence length="93" mass="11312">MSQVFSDPEKLKEFANALRVFWQTTEGKSWMLKSKLLQLHETWQDQQYETFKGEFEKAMEVFIRFKKTAEKEEAYLKHSAQELERYQKERLSI</sequence>
<evidence type="ECO:0008006" key="2">
    <source>
        <dbReference type="Google" id="ProtNLM"/>
    </source>
</evidence>
<dbReference type="AlphaFoldDB" id="A0A7V3NV47"/>
<name>A0A7V3NV47_UNCW3</name>
<gene>
    <name evidence="1" type="ORF">ENV38_03260</name>
</gene>
<dbReference type="InterPro" id="IPR029013">
    <property type="entry name" value="HP0062-like_sf"/>
</dbReference>
<dbReference type="Gene3D" id="1.10.287.850">
    <property type="entry name" value="HP0062-like domain"/>
    <property type="match status" value="1"/>
</dbReference>
<comment type="caution">
    <text evidence="1">The sequence shown here is derived from an EMBL/GenBank/DDBJ whole genome shotgun (WGS) entry which is preliminary data.</text>
</comment>
<protein>
    <recommendedName>
        <fullName evidence="2">WXG100 family type VII secretion target</fullName>
    </recommendedName>
</protein>
<accession>A0A7V3NV47</accession>
<proteinExistence type="predicted"/>
<evidence type="ECO:0000313" key="1">
    <source>
        <dbReference type="EMBL" id="HGB35909.1"/>
    </source>
</evidence>
<organism evidence="1">
    <name type="scientific">candidate division WOR-3 bacterium</name>
    <dbReference type="NCBI Taxonomy" id="2052148"/>
    <lineage>
        <taxon>Bacteria</taxon>
        <taxon>Bacteria division WOR-3</taxon>
    </lineage>
</organism>